<reference evidence="1" key="1">
    <citation type="submission" date="2007-11" db="EMBL/GenBank/DDBJ databases">
        <authorList>
            <person name="Fulton L."/>
            <person name="Clifton S."/>
            <person name="Fulton B."/>
            <person name="Xu J."/>
            <person name="Minx P."/>
            <person name="Pepin K.H."/>
            <person name="Johnson M."/>
            <person name="Thiruvilangam P."/>
            <person name="Bhonagiri V."/>
            <person name="Nash W.E."/>
            <person name="Mardis E.R."/>
            <person name="Wilson R.K."/>
        </authorList>
    </citation>
    <scope>NUCLEOTIDE SEQUENCE [LARGE SCALE GENOMIC DNA]</scope>
    <source>
        <strain evidence="1">DSM 17241</strain>
    </source>
</reference>
<dbReference type="AlphaFoldDB" id="B0P9A3"/>
<comment type="caution">
    <text evidence="1">The sequence shown here is derived from an EMBL/GenBank/DDBJ whole genome shotgun (WGS) entry which is preliminary data.</text>
</comment>
<dbReference type="EMBL" id="ABGD02000009">
    <property type="protein sequence ID" value="EDS11972.1"/>
    <property type="molecule type" value="Genomic_DNA"/>
</dbReference>
<dbReference type="HOGENOM" id="CLU_2950071_0_0_9"/>
<reference evidence="1" key="2">
    <citation type="submission" date="2013-09" db="EMBL/GenBank/DDBJ databases">
        <title>Draft genome sequence of Anaerotruncus colihominis(DSM 17241).</title>
        <authorList>
            <person name="Sudarsanam P."/>
            <person name="Ley R."/>
            <person name="Guruge J."/>
            <person name="Turnbaugh P.J."/>
            <person name="Mahowald M."/>
            <person name="Liep D."/>
            <person name="Gordon J."/>
        </authorList>
    </citation>
    <scope>NUCLEOTIDE SEQUENCE</scope>
    <source>
        <strain evidence="1">DSM 17241</strain>
    </source>
</reference>
<proteinExistence type="predicted"/>
<evidence type="ECO:0000313" key="1">
    <source>
        <dbReference type="EMBL" id="EDS11972.1"/>
    </source>
</evidence>
<keyword evidence="2" id="KW-1185">Reference proteome</keyword>
<protein>
    <submittedName>
        <fullName evidence="1">Uncharacterized protein</fullName>
    </submittedName>
</protein>
<accession>B0P9A3</accession>
<organism evidence="1 2">
    <name type="scientific">Anaerotruncus colihominis DSM 17241</name>
    <dbReference type="NCBI Taxonomy" id="445972"/>
    <lineage>
        <taxon>Bacteria</taxon>
        <taxon>Bacillati</taxon>
        <taxon>Bacillota</taxon>
        <taxon>Clostridia</taxon>
        <taxon>Eubacteriales</taxon>
        <taxon>Oscillospiraceae</taxon>
        <taxon>Anaerotruncus</taxon>
    </lineage>
</organism>
<name>B0P9A3_9FIRM</name>
<gene>
    <name evidence="1" type="ORF">ANACOL_01350</name>
</gene>
<evidence type="ECO:0000313" key="2">
    <source>
        <dbReference type="Proteomes" id="UP000003803"/>
    </source>
</evidence>
<sequence length="59" mass="6569">MFNQSHRLFSFVPFYVILIADIRNCVTAHGGWPARIHAGNASRILTAPDFYTGGGRSIF</sequence>
<dbReference type="Proteomes" id="UP000003803">
    <property type="component" value="Unassembled WGS sequence"/>
</dbReference>